<evidence type="ECO:0000259" key="1">
    <source>
        <dbReference type="PROSITE" id="PS50965"/>
    </source>
</evidence>
<dbReference type="Pfam" id="PF08378">
    <property type="entry name" value="NERD"/>
    <property type="match status" value="1"/>
</dbReference>
<sequence>MLEGLEAAMRRLPSHHEAIPALRLKHAAVKAGFGGEQELDKVFGGYSFSMKHGIFHDLSLASSTYFQMDTLFITPWYAVLFEVKNIAGELTVTENPPQLIRTLDSGQVSGFKSPIAQLQSNCELFQDWLYSRDLSLPVYGAVVMAYASQRIEVFDTKTPVLFPSSVPSYIRKLPTTSPLLDDATFDHLLLLLSSGHRQFIPSPICGTYSIRRSDIRTGVICPECGFIGMGWNRRRWECMNCGFRCSEAHKQAIRDWFLLFGGKMMNKDCREFLHLERQQNANRMLRDMNLHTEGANRNRTYTIWISASQKKRT</sequence>
<dbReference type="RefSeq" id="WP_301241693.1">
    <property type="nucleotide sequence ID" value="NZ_JAROCC010000001.1"/>
</dbReference>
<dbReference type="InterPro" id="IPR011528">
    <property type="entry name" value="NERD"/>
</dbReference>
<evidence type="ECO:0000313" key="3">
    <source>
        <dbReference type="Proteomes" id="UP001175097"/>
    </source>
</evidence>
<gene>
    <name evidence="2" type="ORF">P5G49_01495</name>
</gene>
<dbReference type="EMBL" id="JAROCC010000001">
    <property type="protein sequence ID" value="MDN4606152.1"/>
    <property type="molecule type" value="Genomic_DNA"/>
</dbReference>
<keyword evidence="3" id="KW-1185">Reference proteome</keyword>
<accession>A0ABT8JP12</accession>
<organism evidence="2 3">
    <name type="scientific">Sporosarcina highlanderae</name>
    <dbReference type="NCBI Taxonomy" id="3035916"/>
    <lineage>
        <taxon>Bacteria</taxon>
        <taxon>Bacillati</taxon>
        <taxon>Bacillota</taxon>
        <taxon>Bacilli</taxon>
        <taxon>Bacillales</taxon>
        <taxon>Caryophanaceae</taxon>
        <taxon>Sporosarcina</taxon>
    </lineage>
</organism>
<name>A0ABT8JP12_9BACL</name>
<proteinExistence type="predicted"/>
<dbReference type="PROSITE" id="PS50965">
    <property type="entry name" value="NERD"/>
    <property type="match status" value="1"/>
</dbReference>
<evidence type="ECO:0000313" key="2">
    <source>
        <dbReference type="EMBL" id="MDN4606152.1"/>
    </source>
</evidence>
<dbReference type="Proteomes" id="UP001175097">
    <property type="component" value="Unassembled WGS sequence"/>
</dbReference>
<reference evidence="2" key="1">
    <citation type="submission" date="2023-03" db="EMBL/GenBank/DDBJ databases">
        <title>MT1 and MT2 Draft Genomes of Novel Species.</title>
        <authorList>
            <person name="Venkateswaran K."/>
        </authorList>
    </citation>
    <scope>NUCLEOTIDE SEQUENCE</scope>
    <source>
        <strain evidence="2">F6_3S_P_2</strain>
    </source>
</reference>
<protein>
    <submittedName>
        <fullName evidence="2">NERD domain-containing protein</fullName>
    </submittedName>
</protein>
<comment type="caution">
    <text evidence="2">The sequence shown here is derived from an EMBL/GenBank/DDBJ whole genome shotgun (WGS) entry which is preliminary data.</text>
</comment>
<feature type="domain" description="NERD" evidence="1">
    <location>
        <begin position="31"/>
        <end position="148"/>
    </location>
</feature>